<evidence type="ECO:0000256" key="6">
    <source>
        <dbReference type="ARBA" id="ARBA00023306"/>
    </source>
</evidence>
<dbReference type="OMA" id="ERCLYHS"/>
<feature type="repeat" description="TPR" evidence="7">
    <location>
        <begin position="407"/>
        <end position="440"/>
    </location>
</feature>
<dbReference type="RefSeq" id="XP_001830126.2">
    <property type="nucleotide sequence ID" value="XM_001830074.2"/>
</dbReference>
<dbReference type="SMART" id="SM00028">
    <property type="entry name" value="TPR"/>
    <property type="match status" value="7"/>
</dbReference>
<dbReference type="Pfam" id="PF13181">
    <property type="entry name" value="TPR_8"/>
    <property type="match status" value="2"/>
</dbReference>
<dbReference type="EMBL" id="AACS02000003">
    <property type="protein sequence ID" value="EAU91791.2"/>
    <property type="molecule type" value="Genomic_DNA"/>
</dbReference>
<dbReference type="Pfam" id="PF13176">
    <property type="entry name" value="TPR_7"/>
    <property type="match status" value="1"/>
</dbReference>
<dbReference type="KEGG" id="cci:CC1G_04559"/>
<keyword evidence="4" id="KW-0833">Ubl conjugation pathway</keyword>
<feature type="repeat" description="TPR" evidence="7">
    <location>
        <begin position="475"/>
        <end position="508"/>
    </location>
</feature>
<evidence type="ECO:0000313" key="10">
    <source>
        <dbReference type="EMBL" id="EAU91791.2"/>
    </source>
</evidence>
<dbReference type="InParanoid" id="A8N5I1"/>
<evidence type="ECO:0000256" key="1">
    <source>
        <dbReference type="ARBA" id="ARBA00022618"/>
    </source>
</evidence>
<evidence type="ECO:0000313" key="11">
    <source>
        <dbReference type="Proteomes" id="UP000001861"/>
    </source>
</evidence>
<keyword evidence="5 7" id="KW-0802">TPR repeat</keyword>
<keyword evidence="6" id="KW-0131">Cell cycle</keyword>
<dbReference type="GO" id="GO:0051301">
    <property type="term" value="P:cell division"/>
    <property type="evidence" value="ECO:0007669"/>
    <property type="project" value="UniProtKB-KW"/>
</dbReference>
<dbReference type="SUPFAM" id="SSF48452">
    <property type="entry name" value="TPR-like"/>
    <property type="match status" value="2"/>
</dbReference>
<keyword evidence="11" id="KW-1185">Reference proteome</keyword>
<evidence type="ECO:0000256" key="4">
    <source>
        <dbReference type="ARBA" id="ARBA00022786"/>
    </source>
</evidence>
<keyword evidence="3" id="KW-0498">Mitosis</keyword>
<keyword evidence="2" id="KW-0677">Repeat</keyword>
<feature type="repeat" description="TPR" evidence="7">
    <location>
        <begin position="373"/>
        <end position="406"/>
    </location>
</feature>
<proteinExistence type="predicted"/>
<evidence type="ECO:0000256" key="2">
    <source>
        <dbReference type="ARBA" id="ARBA00022737"/>
    </source>
</evidence>
<dbReference type="InterPro" id="IPR011990">
    <property type="entry name" value="TPR-like_helical_dom_sf"/>
</dbReference>
<comment type="caution">
    <text evidence="10">The sequence shown here is derived from an EMBL/GenBank/DDBJ whole genome shotgun (WGS) entry which is preliminary data.</text>
</comment>
<name>A8N5I1_COPC7</name>
<dbReference type="VEuPathDB" id="FungiDB:CC1G_04559"/>
<dbReference type="GO" id="GO:0031145">
    <property type="term" value="P:anaphase-promoting complex-dependent catabolic process"/>
    <property type="evidence" value="ECO:0007669"/>
    <property type="project" value="TreeGrafter"/>
</dbReference>
<dbReference type="PANTHER" id="PTHR12558">
    <property type="entry name" value="CELL DIVISION CYCLE 16,23,27"/>
    <property type="match status" value="1"/>
</dbReference>
<gene>
    <name evidence="10" type="ORF">CC1G_04559</name>
</gene>
<sequence length="605" mass="68920">MTDPITPKILQEIRAAVKDCSDRGLFVAAKWATDILLGIPAEKKQPLHGPVDPAPGGSANPFETSTPARPAAPSTFTSVTPEPAQPLAPSLVPVYNQHPQAPKPIVLSPEQQQLEYRALENEQDLLVGAKSYFDAREFRRVAFMLQGCSSSKALFLSTYSFFLATERQALIDWHKLDSNRHQPPLPVNDSINAMLERVKDSQDPWCQFLKALFLSRLSRRDEAIATALQSIATYPWNWSAWSLLGSCINDVEELNSLLALVPLPATHPLVQFFIIKTSVELQNPSETELAMCDRLLSENYFSHSMWLMSLRAAILYHLHDYEQAEQQFDRILGIDPYRVDDIDIFSNILYVQDNKLKLSRLAQDFLAIDKDRPEICCLVGNHYSLRQEHEKAVKYFRRATQLDRTYLTAWTLMGHEYVEMKNSHAAIEAYRRAVDINRKDYRAWYGLGQAYELLSMHHYALYYYQHATALRPYDVRLWQAQGSCYEEIGRPREAIDCYKRALISSEAHESTLCLKLARLHRLLEEHAEAVGYHRRVVELCQSNNRPITEYAKSSIEVAEYQMTIPNGNLNLAKEYLEAIAASNAEDVGRATEMLKVVKGRLAQAS</sequence>
<dbReference type="GeneID" id="6006564"/>
<dbReference type="PROSITE" id="PS50005">
    <property type="entry name" value="TPR"/>
    <property type="match status" value="4"/>
</dbReference>
<dbReference type="Gene3D" id="1.25.40.10">
    <property type="entry name" value="Tetratricopeptide repeat domain"/>
    <property type="match status" value="3"/>
</dbReference>
<feature type="region of interest" description="Disordered" evidence="8">
    <location>
        <begin position="45"/>
        <end position="83"/>
    </location>
</feature>
<dbReference type="eggNOG" id="KOG1155">
    <property type="taxonomic scope" value="Eukaryota"/>
</dbReference>
<organism evidence="10 11">
    <name type="scientific">Coprinopsis cinerea (strain Okayama-7 / 130 / ATCC MYA-4618 / FGSC 9003)</name>
    <name type="common">Inky cap fungus</name>
    <name type="synonym">Hormographiella aspergillata</name>
    <dbReference type="NCBI Taxonomy" id="240176"/>
    <lineage>
        <taxon>Eukaryota</taxon>
        <taxon>Fungi</taxon>
        <taxon>Dikarya</taxon>
        <taxon>Basidiomycota</taxon>
        <taxon>Agaricomycotina</taxon>
        <taxon>Agaricomycetes</taxon>
        <taxon>Agaricomycetidae</taxon>
        <taxon>Agaricales</taxon>
        <taxon>Agaricineae</taxon>
        <taxon>Psathyrellaceae</taxon>
        <taxon>Coprinopsis</taxon>
    </lineage>
</organism>
<dbReference type="InterPro" id="IPR019734">
    <property type="entry name" value="TPR_rpt"/>
</dbReference>
<evidence type="ECO:0000256" key="5">
    <source>
        <dbReference type="ARBA" id="ARBA00022803"/>
    </source>
</evidence>
<feature type="domain" description="Cdc23" evidence="9">
    <location>
        <begin position="11"/>
        <end position="312"/>
    </location>
</feature>
<dbReference type="PANTHER" id="PTHR12558:SF10">
    <property type="entry name" value="CELL DIVISION CYCLE PROTEIN 23 HOMOLOG"/>
    <property type="match status" value="1"/>
</dbReference>
<evidence type="ECO:0000256" key="7">
    <source>
        <dbReference type="PROSITE-ProRule" id="PRU00339"/>
    </source>
</evidence>
<dbReference type="GO" id="GO:0016567">
    <property type="term" value="P:protein ubiquitination"/>
    <property type="evidence" value="ECO:0007669"/>
    <property type="project" value="TreeGrafter"/>
</dbReference>
<dbReference type="InterPro" id="IPR007192">
    <property type="entry name" value="APC8"/>
</dbReference>
<dbReference type="Proteomes" id="UP000001861">
    <property type="component" value="Unassembled WGS sequence"/>
</dbReference>
<dbReference type="HOGENOM" id="CLU_018320_4_1_1"/>
<evidence type="ECO:0000256" key="8">
    <source>
        <dbReference type="SAM" id="MobiDB-lite"/>
    </source>
</evidence>
<dbReference type="STRING" id="240176.A8N5I1"/>
<evidence type="ECO:0000259" key="9">
    <source>
        <dbReference type="Pfam" id="PF04049"/>
    </source>
</evidence>
<reference evidence="10 11" key="1">
    <citation type="journal article" date="2010" name="Proc. Natl. Acad. Sci. U.S.A.">
        <title>Insights into evolution of multicellular fungi from the assembled chromosomes of the mushroom Coprinopsis cinerea (Coprinus cinereus).</title>
        <authorList>
            <person name="Stajich J.E."/>
            <person name="Wilke S.K."/>
            <person name="Ahren D."/>
            <person name="Au C.H."/>
            <person name="Birren B.W."/>
            <person name="Borodovsky M."/>
            <person name="Burns C."/>
            <person name="Canback B."/>
            <person name="Casselton L.A."/>
            <person name="Cheng C.K."/>
            <person name="Deng J."/>
            <person name="Dietrich F.S."/>
            <person name="Fargo D.C."/>
            <person name="Farman M.L."/>
            <person name="Gathman A.C."/>
            <person name="Goldberg J."/>
            <person name="Guigo R."/>
            <person name="Hoegger P.J."/>
            <person name="Hooker J.B."/>
            <person name="Huggins A."/>
            <person name="James T.Y."/>
            <person name="Kamada T."/>
            <person name="Kilaru S."/>
            <person name="Kodira C."/>
            <person name="Kues U."/>
            <person name="Kupfer D."/>
            <person name="Kwan H.S."/>
            <person name="Lomsadze A."/>
            <person name="Li W."/>
            <person name="Lilly W.W."/>
            <person name="Ma L.J."/>
            <person name="Mackey A.J."/>
            <person name="Manning G."/>
            <person name="Martin F."/>
            <person name="Muraguchi H."/>
            <person name="Natvig D.O."/>
            <person name="Palmerini H."/>
            <person name="Ramesh M.A."/>
            <person name="Rehmeyer C.J."/>
            <person name="Roe B.A."/>
            <person name="Shenoy N."/>
            <person name="Stanke M."/>
            <person name="Ter-Hovhannisyan V."/>
            <person name="Tunlid A."/>
            <person name="Velagapudi R."/>
            <person name="Vision T.J."/>
            <person name="Zeng Q."/>
            <person name="Zolan M.E."/>
            <person name="Pukkila P.J."/>
        </authorList>
    </citation>
    <scope>NUCLEOTIDE SEQUENCE [LARGE SCALE GENOMIC DNA]</scope>
    <source>
        <strain evidence="11">Okayama-7 / 130 / ATCC MYA-4618 / FGSC 9003</strain>
    </source>
</reference>
<dbReference type="FunCoup" id="A8N5I1">
    <property type="interactions" value="332"/>
</dbReference>
<dbReference type="GO" id="GO:0005680">
    <property type="term" value="C:anaphase-promoting complex"/>
    <property type="evidence" value="ECO:0007669"/>
    <property type="project" value="InterPro"/>
</dbReference>
<keyword evidence="1 10" id="KW-0132">Cell division</keyword>
<dbReference type="Pfam" id="PF04049">
    <property type="entry name" value="ANAPC8"/>
    <property type="match status" value="1"/>
</dbReference>
<accession>A8N5I1</accession>
<dbReference type="Pfam" id="PF13414">
    <property type="entry name" value="TPR_11"/>
    <property type="match status" value="1"/>
</dbReference>
<evidence type="ECO:0000256" key="3">
    <source>
        <dbReference type="ARBA" id="ARBA00022776"/>
    </source>
</evidence>
<dbReference type="AlphaFoldDB" id="A8N5I1"/>
<protein>
    <submittedName>
        <fullName evidence="10">Cell division control protein 23</fullName>
    </submittedName>
</protein>
<dbReference type="OrthoDB" id="10262026at2759"/>
<feature type="repeat" description="TPR" evidence="7">
    <location>
        <begin position="441"/>
        <end position="474"/>
    </location>
</feature>
<dbReference type="GO" id="GO:0045842">
    <property type="term" value="P:positive regulation of mitotic metaphase/anaphase transition"/>
    <property type="evidence" value="ECO:0007669"/>
    <property type="project" value="TreeGrafter"/>
</dbReference>